<dbReference type="Proteomes" id="UP000886523">
    <property type="component" value="Unassembled WGS sequence"/>
</dbReference>
<dbReference type="SMART" id="SM00257">
    <property type="entry name" value="LysM"/>
    <property type="match status" value="1"/>
</dbReference>
<dbReference type="Gene3D" id="3.10.350.10">
    <property type="entry name" value="LysM domain"/>
    <property type="match status" value="1"/>
</dbReference>
<dbReference type="EMBL" id="MU128976">
    <property type="protein sequence ID" value="KAF9513162.1"/>
    <property type="molecule type" value="Genomic_DNA"/>
</dbReference>
<evidence type="ECO:0000313" key="5">
    <source>
        <dbReference type="Proteomes" id="UP000886523"/>
    </source>
</evidence>
<feature type="region of interest" description="Disordered" evidence="1">
    <location>
        <begin position="541"/>
        <end position="571"/>
    </location>
</feature>
<dbReference type="CDD" id="cd00118">
    <property type="entry name" value="LysM"/>
    <property type="match status" value="1"/>
</dbReference>
<evidence type="ECO:0000256" key="1">
    <source>
        <dbReference type="SAM" id="MobiDB-lite"/>
    </source>
</evidence>
<dbReference type="InterPro" id="IPR018392">
    <property type="entry name" value="LysM"/>
</dbReference>
<comment type="caution">
    <text evidence="4">The sequence shown here is derived from an EMBL/GenBank/DDBJ whole genome shotgun (WGS) entry which is preliminary data.</text>
</comment>
<feature type="transmembrane region" description="Helical" evidence="2">
    <location>
        <begin position="28"/>
        <end position="52"/>
    </location>
</feature>
<dbReference type="OrthoDB" id="2564904at2759"/>
<reference evidence="4" key="1">
    <citation type="journal article" date="2020" name="Nat. Commun.">
        <title>Large-scale genome sequencing of mycorrhizal fungi provides insights into the early evolution of symbiotic traits.</title>
        <authorList>
            <person name="Miyauchi S."/>
            <person name="Kiss E."/>
            <person name="Kuo A."/>
            <person name="Drula E."/>
            <person name="Kohler A."/>
            <person name="Sanchez-Garcia M."/>
            <person name="Morin E."/>
            <person name="Andreopoulos B."/>
            <person name="Barry K.W."/>
            <person name="Bonito G."/>
            <person name="Buee M."/>
            <person name="Carver A."/>
            <person name="Chen C."/>
            <person name="Cichocki N."/>
            <person name="Clum A."/>
            <person name="Culley D."/>
            <person name="Crous P.W."/>
            <person name="Fauchery L."/>
            <person name="Girlanda M."/>
            <person name="Hayes R.D."/>
            <person name="Keri Z."/>
            <person name="LaButti K."/>
            <person name="Lipzen A."/>
            <person name="Lombard V."/>
            <person name="Magnuson J."/>
            <person name="Maillard F."/>
            <person name="Murat C."/>
            <person name="Nolan M."/>
            <person name="Ohm R.A."/>
            <person name="Pangilinan J."/>
            <person name="Pereira M.F."/>
            <person name="Perotto S."/>
            <person name="Peter M."/>
            <person name="Pfister S."/>
            <person name="Riley R."/>
            <person name="Sitrit Y."/>
            <person name="Stielow J.B."/>
            <person name="Szollosi G."/>
            <person name="Zifcakova L."/>
            <person name="Stursova M."/>
            <person name="Spatafora J.W."/>
            <person name="Tedersoo L."/>
            <person name="Vaario L.M."/>
            <person name="Yamada A."/>
            <person name="Yan M."/>
            <person name="Wang P."/>
            <person name="Xu J."/>
            <person name="Bruns T."/>
            <person name="Baldrian P."/>
            <person name="Vilgalys R."/>
            <person name="Dunand C."/>
            <person name="Henrissat B."/>
            <person name="Grigoriev I.V."/>
            <person name="Hibbett D."/>
            <person name="Nagy L.G."/>
            <person name="Martin F.M."/>
        </authorList>
    </citation>
    <scope>NUCLEOTIDE SEQUENCE</scope>
    <source>
        <strain evidence="4">UP504</strain>
    </source>
</reference>
<keyword evidence="2" id="KW-0812">Transmembrane</keyword>
<evidence type="ECO:0000313" key="4">
    <source>
        <dbReference type="EMBL" id="KAF9513162.1"/>
    </source>
</evidence>
<evidence type="ECO:0000259" key="3">
    <source>
        <dbReference type="PROSITE" id="PS51782"/>
    </source>
</evidence>
<feature type="transmembrane region" description="Helical" evidence="2">
    <location>
        <begin position="575"/>
        <end position="596"/>
    </location>
</feature>
<keyword evidence="2" id="KW-1133">Transmembrane helix</keyword>
<organism evidence="4 5">
    <name type="scientific">Hydnum rufescens UP504</name>
    <dbReference type="NCBI Taxonomy" id="1448309"/>
    <lineage>
        <taxon>Eukaryota</taxon>
        <taxon>Fungi</taxon>
        <taxon>Dikarya</taxon>
        <taxon>Basidiomycota</taxon>
        <taxon>Agaricomycotina</taxon>
        <taxon>Agaricomycetes</taxon>
        <taxon>Cantharellales</taxon>
        <taxon>Hydnaceae</taxon>
        <taxon>Hydnum</taxon>
    </lineage>
</organism>
<gene>
    <name evidence="4" type="ORF">BS47DRAFT_1393535</name>
</gene>
<dbReference type="SUPFAM" id="SSF54106">
    <property type="entry name" value="LysM domain"/>
    <property type="match status" value="1"/>
</dbReference>
<feature type="domain" description="LysM" evidence="3">
    <location>
        <begin position="178"/>
        <end position="223"/>
    </location>
</feature>
<evidence type="ECO:0000256" key="2">
    <source>
        <dbReference type="SAM" id="Phobius"/>
    </source>
</evidence>
<accession>A0A9P6AWD8</accession>
<feature type="transmembrane region" description="Helical" evidence="2">
    <location>
        <begin position="140"/>
        <end position="159"/>
    </location>
</feature>
<dbReference type="PROSITE" id="PS51782">
    <property type="entry name" value="LYSM"/>
    <property type="match status" value="1"/>
</dbReference>
<name>A0A9P6AWD8_9AGAM</name>
<sequence length="597" mass="63885">MVGTPGSPKETMAVYRYFRTSGSSSTGYMYLLGYSAGGGARAANSLCFVFFIRPTLTNLRILLFLMANRWNEDDSDRLPEGMTRVGYDSDTQQYTFQDDSGLWLGEAGTEFGGEMRYIGPAPLRSESPQTSASSSSSYQILLPFFLIIAVFLLLVFRLVSTPSSSLKPPPRSCASGGNLYTVVLGDTCWDLALKFGVTVKNIERMNPGLDCAHLMSSGQIPPLPLVFSPPVFSVPMIAYSIPMLISLWMVDSAFAQPSPVFSQPIPKYTATYIPNFNTPQISEAGQTGTNECGTGSNQTSNCQNSYLNALDDFCLWAPPQNTSSYGDSAIGNTERIEVAWCLRTGYGTRLMPPGSITGAHWIQTPNYVQITGTGDLTLLNIPKNDAGGELDPHGADGNGNPIGKFPSYSHYHEWTNFMGAAYFCFRACLDAPGATQYCGHIWDTYAIDFSDWASSILRSDFFVLLDLAAPMGIYVSNGATSTFYQGEPVTPSAHSPGPSSSCTYYETLANYNSPAPTPTATYFGGSTPLVTSSGRSTSGISFSTTSGVSTSTGSPTSLSRATTSSQSSSVPSISALPFGSFGAAMIGVIVATLHTLM</sequence>
<keyword evidence="5" id="KW-1185">Reference proteome</keyword>
<dbReference type="AlphaFoldDB" id="A0A9P6AWD8"/>
<proteinExistence type="predicted"/>
<dbReference type="Pfam" id="PF01476">
    <property type="entry name" value="LysM"/>
    <property type="match status" value="1"/>
</dbReference>
<protein>
    <recommendedName>
        <fullName evidence="3">LysM domain-containing protein</fullName>
    </recommendedName>
</protein>
<dbReference type="InterPro" id="IPR036779">
    <property type="entry name" value="LysM_dom_sf"/>
</dbReference>
<keyword evidence="2" id="KW-0472">Membrane</keyword>